<dbReference type="Pfam" id="PF08392">
    <property type="entry name" value="FAE1_CUT1_RppA"/>
    <property type="match status" value="1"/>
</dbReference>
<evidence type="ECO:0000259" key="5">
    <source>
        <dbReference type="Pfam" id="PF08541"/>
    </source>
</evidence>
<comment type="similarity">
    <text evidence="1 3">Belongs to the thiolase-like superfamily. Chalcone/stilbene synthases family.</text>
</comment>
<dbReference type="EC" id="2.3.1.-" evidence="3"/>
<evidence type="ECO:0000256" key="1">
    <source>
        <dbReference type="ARBA" id="ARBA00005531"/>
    </source>
</evidence>
<keyword evidence="3" id="KW-0012">Acyltransferase</keyword>
<protein>
    <recommendedName>
        <fullName evidence="3">3-ketoacyl-CoA synthase</fullName>
        <ecNumber evidence="3">2.3.1.-</ecNumber>
    </recommendedName>
</protein>
<dbReference type="AlphaFoldDB" id="A0A383VQY6"/>
<dbReference type="Gene3D" id="3.40.47.10">
    <property type="match status" value="1"/>
</dbReference>
<proteinExistence type="inferred from homology"/>
<dbReference type="GO" id="GO:0016747">
    <property type="term" value="F:acyltransferase activity, transferring groups other than amino-acyl groups"/>
    <property type="evidence" value="ECO:0007669"/>
    <property type="project" value="InterPro"/>
</dbReference>
<feature type="domain" description="Beta-ketoacyl-[acyl-carrier-protein] synthase III C-terminal" evidence="5">
    <location>
        <begin position="315"/>
        <end position="395"/>
    </location>
</feature>
<dbReference type="PIRSF" id="PIRSF036417">
    <property type="entry name" value="3-ktacl-CoA_syn"/>
    <property type="match status" value="1"/>
</dbReference>
<evidence type="ECO:0000259" key="4">
    <source>
        <dbReference type="Pfam" id="PF08392"/>
    </source>
</evidence>
<accession>A0A383VQY6</accession>
<name>A0A383VQY6_TETOB</name>
<keyword evidence="7" id="KW-1185">Reference proteome</keyword>
<evidence type="ECO:0000256" key="3">
    <source>
        <dbReference type="PIRNR" id="PIRNR036417"/>
    </source>
</evidence>
<comment type="pathway">
    <text evidence="3">Lipid metabolism; fatty acid biosynthesis.</text>
</comment>
<dbReference type="Pfam" id="PF08541">
    <property type="entry name" value="ACP_syn_III_C"/>
    <property type="match status" value="1"/>
</dbReference>
<dbReference type="InterPro" id="IPR013601">
    <property type="entry name" value="FAE1_typ3_polyketide_synth"/>
</dbReference>
<dbReference type="EMBL" id="FNXT01000821">
    <property type="protein sequence ID" value="SZX67938.1"/>
    <property type="molecule type" value="Genomic_DNA"/>
</dbReference>
<dbReference type="STRING" id="3088.A0A383VQY6"/>
<dbReference type="UniPathway" id="UPA00094"/>
<dbReference type="GO" id="GO:0006633">
    <property type="term" value="P:fatty acid biosynthetic process"/>
    <property type="evidence" value="ECO:0007669"/>
    <property type="project" value="UniProtKB-UniPathway"/>
</dbReference>
<dbReference type="PANTHER" id="PTHR31561">
    <property type="entry name" value="3-KETOACYL-COA SYNTHASE"/>
    <property type="match status" value="1"/>
</dbReference>
<feature type="domain" description="FAE" evidence="4">
    <location>
        <begin position="3"/>
        <end position="278"/>
    </location>
</feature>
<keyword evidence="2 3" id="KW-0808">Transferase</keyword>
<reference evidence="6 7" key="1">
    <citation type="submission" date="2016-10" db="EMBL/GenBank/DDBJ databases">
        <authorList>
            <person name="Cai Z."/>
        </authorList>
    </citation>
    <scope>NUCLEOTIDE SEQUENCE [LARGE SCALE GENOMIC DNA]</scope>
</reference>
<organism evidence="6 7">
    <name type="scientific">Tetradesmus obliquus</name>
    <name type="common">Green alga</name>
    <name type="synonym">Acutodesmus obliquus</name>
    <dbReference type="NCBI Taxonomy" id="3088"/>
    <lineage>
        <taxon>Eukaryota</taxon>
        <taxon>Viridiplantae</taxon>
        <taxon>Chlorophyta</taxon>
        <taxon>core chlorophytes</taxon>
        <taxon>Chlorophyceae</taxon>
        <taxon>CS clade</taxon>
        <taxon>Sphaeropleales</taxon>
        <taxon>Scenedesmaceae</taxon>
        <taxon>Tetradesmus</taxon>
    </lineage>
</organism>
<dbReference type="SUPFAM" id="SSF53901">
    <property type="entry name" value="Thiolase-like"/>
    <property type="match status" value="2"/>
</dbReference>
<evidence type="ECO:0000313" key="7">
    <source>
        <dbReference type="Proteomes" id="UP000256970"/>
    </source>
</evidence>
<sequence>MASQPVFLVDYSMFNAPEELKVDFYETQKAAWNWKCCKQEKHDFVSKMFLASGISTSRTAVPAAVQPTLTAEPKTDLNSSQAEAKMVYGQVISEVLRKTGLAPTDIDILITNTSIYCPTPSIASMVINMFGMREGVQAYHMGGMGCAFGVVGLNLVRDMLKAHPGKICLFVSSEIITGAFYPGQRKECLVTNALFRMGGTASILTNNPAWRSRSKYQLQHCVRVHTGASDRAFNALNWEPDEEGINGMVITKTLPSEAANVLEKGVRKITPSIMTWGQYAEAACNYIQAAAAQASNGKLCSTSAPYQPDYTRCADHFLLHAGGYAILRGIQKGLRLPAQAMMPSFASLRDFGNTSSASTWYTWSYIESTGGVKKGETILQIGVGGGMKSGVAYWRALRDVCDIHPCWAHLEGKPVTETDLPRPISNDYKSIYDLPSTRTAAEQQQVIEAGNAIPCVTLTTGTPTPPAAAAAAAAAEVIKLHAEAARSDAAAAAVAAH</sequence>
<dbReference type="InterPro" id="IPR012392">
    <property type="entry name" value="3-ktacl-CoA_syn"/>
</dbReference>
<dbReference type="InterPro" id="IPR016039">
    <property type="entry name" value="Thiolase-like"/>
</dbReference>
<gene>
    <name evidence="6" type="ORF">BQ4739_LOCUS8274</name>
</gene>
<evidence type="ECO:0000313" key="6">
    <source>
        <dbReference type="EMBL" id="SZX67938.1"/>
    </source>
</evidence>
<dbReference type="GO" id="GO:0016020">
    <property type="term" value="C:membrane"/>
    <property type="evidence" value="ECO:0007669"/>
    <property type="project" value="InterPro"/>
</dbReference>
<dbReference type="Proteomes" id="UP000256970">
    <property type="component" value="Unassembled WGS sequence"/>
</dbReference>
<dbReference type="InterPro" id="IPR013747">
    <property type="entry name" value="ACP_syn_III_C"/>
</dbReference>
<evidence type="ECO:0000256" key="2">
    <source>
        <dbReference type="ARBA" id="ARBA00022679"/>
    </source>
</evidence>